<dbReference type="Proteomes" id="UP001366085">
    <property type="component" value="Unassembled WGS sequence"/>
</dbReference>
<evidence type="ECO:0000313" key="3">
    <source>
        <dbReference type="EMBL" id="MEJ1092783.1"/>
    </source>
</evidence>
<keyword evidence="4" id="KW-1185">Reference proteome</keyword>
<feature type="transmembrane region" description="Helical" evidence="2">
    <location>
        <begin position="15"/>
        <end position="40"/>
    </location>
</feature>
<evidence type="ECO:0000256" key="1">
    <source>
        <dbReference type="SAM" id="MobiDB-lite"/>
    </source>
</evidence>
<keyword evidence="2" id="KW-0472">Membrane</keyword>
<accession>A0ABU8LNH9</accession>
<proteinExistence type="predicted"/>
<sequence>MTDPARTGPDRTRRLRLIISLAAAGIILAVLTGVGIYGLVAGPPIPRPAPADPTGSSTPGTVAPTSPTPGATELAPLPETRSPERFAEAVTEALFGWDTFTTFSPDDHRAVLLEAADPSGAETPGLISDLSRYLPSDATWRDLQEYRTAQWIDIDRLYVPDQWYEAVAAADGQLADGLVAYTVEGTRHRTGVWFDEQVTSEHPVALTMFLSCPPATDRCVLLRLSQLDNPLR</sequence>
<dbReference type="RefSeq" id="WP_337321690.1">
    <property type="nucleotide sequence ID" value="NZ_JBBDGN010000017.1"/>
</dbReference>
<comment type="caution">
    <text evidence="3">The sequence shown here is derived from an EMBL/GenBank/DDBJ whole genome shotgun (WGS) entry which is preliminary data.</text>
</comment>
<reference evidence="3 4" key="1">
    <citation type="submission" date="2024-02" db="EMBL/GenBank/DDBJ databases">
        <authorList>
            <person name="Saticioglu I.B."/>
        </authorList>
    </citation>
    <scope>NUCLEOTIDE SEQUENCE [LARGE SCALE GENOMIC DNA]</scope>
    <source>
        <strain evidence="3 4">Mu-43</strain>
    </source>
</reference>
<feature type="region of interest" description="Disordered" evidence="1">
    <location>
        <begin position="48"/>
        <end position="77"/>
    </location>
</feature>
<name>A0ABU8LNH9_9MICO</name>
<protein>
    <submittedName>
        <fullName evidence="3">Uncharacterized protein</fullName>
    </submittedName>
</protein>
<organism evidence="3 4">
    <name type="scientific">Microbacterium istanbulense</name>
    <dbReference type="NCBI Taxonomy" id="3122049"/>
    <lineage>
        <taxon>Bacteria</taxon>
        <taxon>Bacillati</taxon>
        <taxon>Actinomycetota</taxon>
        <taxon>Actinomycetes</taxon>
        <taxon>Micrococcales</taxon>
        <taxon>Microbacteriaceae</taxon>
        <taxon>Microbacterium</taxon>
    </lineage>
</organism>
<feature type="compositionally biased region" description="Polar residues" evidence="1">
    <location>
        <begin position="54"/>
        <end position="69"/>
    </location>
</feature>
<evidence type="ECO:0000256" key="2">
    <source>
        <dbReference type="SAM" id="Phobius"/>
    </source>
</evidence>
<evidence type="ECO:0000313" key="4">
    <source>
        <dbReference type="Proteomes" id="UP001366085"/>
    </source>
</evidence>
<keyword evidence="2" id="KW-0812">Transmembrane</keyword>
<gene>
    <name evidence="3" type="ORF">WDU93_13930</name>
</gene>
<keyword evidence="2" id="KW-1133">Transmembrane helix</keyword>
<dbReference type="EMBL" id="JBBDGN010000017">
    <property type="protein sequence ID" value="MEJ1092783.1"/>
    <property type="molecule type" value="Genomic_DNA"/>
</dbReference>